<proteinExistence type="predicted"/>
<dbReference type="Proteomes" id="UP000525078">
    <property type="component" value="Unassembled WGS sequence"/>
</dbReference>
<name>A0A7J6HIV6_CANSA</name>
<dbReference type="AlphaFoldDB" id="A0A7J6HIV6"/>
<sequence length="176" mass="19767">MSENRLSAEYSEGVDHFLDFCQKYAKNLKLVLCPCLKCGNIERMDITRIKEHLFRNEMEKNRVPGEQGTSKSNKVKGFYIMERGGDNEWSAWLDYGGDDGPSVPEGSSVDPKQPSMEEGSGDPEQPTQKNVRGRSKQNDITKMLEVEYNNYGINWGKGATAKVTRIGAWVGTNIPL</sequence>
<evidence type="ECO:0000259" key="2">
    <source>
        <dbReference type="Pfam" id="PF13963"/>
    </source>
</evidence>
<organism evidence="3 4">
    <name type="scientific">Cannabis sativa</name>
    <name type="common">Hemp</name>
    <name type="synonym">Marijuana</name>
    <dbReference type="NCBI Taxonomy" id="3483"/>
    <lineage>
        <taxon>Eukaryota</taxon>
        <taxon>Viridiplantae</taxon>
        <taxon>Streptophyta</taxon>
        <taxon>Embryophyta</taxon>
        <taxon>Tracheophyta</taxon>
        <taxon>Spermatophyta</taxon>
        <taxon>Magnoliopsida</taxon>
        <taxon>eudicotyledons</taxon>
        <taxon>Gunneridae</taxon>
        <taxon>Pentapetalae</taxon>
        <taxon>rosids</taxon>
        <taxon>fabids</taxon>
        <taxon>Rosales</taxon>
        <taxon>Cannabaceae</taxon>
        <taxon>Cannabis</taxon>
    </lineage>
</organism>
<comment type="caution">
    <text evidence="3">The sequence shown here is derived from an EMBL/GenBank/DDBJ whole genome shotgun (WGS) entry which is preliminary data.</text>
</comment>
<evidence type="ECO:0000313" key="4">
    <source>
        <dbReference type="Proteomes" id="UP000525078"/>
    </source>
</evidence>
<feature type="region of interest" description="Disordered" evidence="1">
    <location>
        <begin position="90"/>
        <end position="138"/>
    </location>
</feature>
<evidence type="ECO:0000313" key="3">
    <source>
        <dbReference type="EMBL" id="KAF4394965.1"/>
    </source>
</evidence>
<dbReference type="EMBL" id="JAATIP010000008">
    <property type="protein sequence ID" value="KAF4394965.1"/>
    <property type="molecule type" value="Genomic_DNA"/>
</dbReference>
<evidence type="ECO:0000256" key="1">
    <source>
        <dbReference type="SAM" id="MobiDB-lite"/>
    </source>
</evidence>
<protein>
    <recommendedName>
        <fullName evidence="2">Transposase-associated domain-containing protein</fullName>
    </recommendedName>
</protein>
<accession>A0A7J6HIV6</accession>
<dbReference type="Pfam" id="PF13963">
    <property type="entry name" value="Transpos_assoc"/>
    <property type="match status" value="1"/>
</dbReference>
<feature type="domain" description="Transposase-associated" evidence="2">
    <location>
        <begin position="2"/>
        <end position="59"/>
    </location>
</feature>
<reference evidence="3 4" key="1">
    <citation type="journal article" date="2020" name="bioRxiv">
        <title>Sequence and annotation of 42 cannabis genomes reveals extensive copy number variation in cannabinoid synthesis and pathogen resistance genes.</title>
        <authorList>
            <person name="Mckernan K.J."/>
            <person name="Helbert Y."/>
            <person name="Kane L.T."/>
            <person name="Ebling H."/>
            <person name="Zhang L."/>
            <person name="Liu B."/>
            <person name="Eaton Z."/>
            <person name="Mclaughlin S."/>
            <person name="Kingan S."/>
            <person name="Baybayan P."/>
            <person name="Concepcion G."/>
            <person name="Jordan M."/>
            <person name="Riva A."/>
            <person name="Barbazuk W."/>
            <person name="Harkins T."/>
        </authorList>
    </citation>
    <scope>NUCLEOTIDE SEQUENCE [LARGE SCALE GENOMIC DNA]</scope>
    <source>
        <strain evidence="4">cv. Jamaican Lion 4</strain>
        <tissue evidence="3">Leaf</tissue>
    </source>
</reference>
<dbReference type="InterPro" id="IPR029480">
    <property type="entry name" value="Transpos_assoc"/>
</dbReference>
<gene>
    <name evidence="3" type="ORF">F8388_017693</name>
</gene>